<dbReference type="VEuPathDB" id="FungiDB:I7I51_05276"/>
<reference evidence="1" key="1">
    <citation type="submission" date="2021-01" db="EMBL/GenBank/DDBJ databases">
        <title>Chromosome-level genome assembly of a human fungal pathogen reveals clustering of transcriptionally co-regulated genes.</title>
        <authorList>
            <person name="Voorhies M."/>
            <person name="Cohen S."/>
            <person name="Shea T.P."/>
            <person name="Petrus S."/>
            <person name="Munoz J.F."/>
            <person name="Poplawski S."/>
            <person name="Goldman W.E."/>
            <person name="Michael T."/>
            <person name="Cuomo C.A."/>
            <person name="Sil A."/>
            <person name="Beyhan S."/>
        </authorList>
    </citation>
    <scope>NUCLEOTIDE SEQUENCE</scope>
    <source>
        <strain evidence="1">WU24</strain>
    </source>
</reference>
<protein>
    <submittedName>
        <fullName evidence="1">Uncharacterized protein</fullName>
    </submittedName>
</protein>
<gene>
    <name evidence="1" type="ORF">I7I51_05276</name>
</gene>
<dbReference type="EMBL" id="CP069110">
    <property type="protein sequence ID" value="QSS60476.1"/>
    <property type="molecule type" value="Genomic_DNA"/>
</dbReference>
<dbReference type="Proteomes" id="UP000663671">
    <property type="component" value="Chromosome 4"/>
</dbReference>
<evidence type="ECO:0000313" key="1">
    <source>
        <dbReference type="EMBL" id="QSS60476.1"/>
    </source>
</evidence>
<sequence length="115" mass="12846">MSSSPQLPEDWIGPTENDGWDARQHVGVCAFSKNVNCYLQDAVRSLSPCAVEDWPPELAFDYPEEHDPFIKLAQTDTVSLALRSVPRCPTSMKISHDLLDAPEELHENTPKKGVQ</sequence>
<organism evidence="1 2">
    <name type="scientific">Ajellomyces capsulatus</name>
    <name type="common">Darling's disease fungus</name>
    <name type="synonym">Histoplasma capsulatum</name>
    <dbReference type="NCBI Taxonomy" id="5037"/>
    <lineage>
        <taxon>Eukaryota</taxon>
        <taxon>Fungi</taxon>
        <taxon>Dikarya</taxon>
        <taxon>Ascomycota</taxon>
        <taxon>Pezizomycotina</taxon>
        <taxon>Eurotiomycetes</taxon>
        <taxon>Eurotiomycetidae</taxon>
        <taxon>Onygenales</taxon>
        <taxon>Ajellomycetaceae</taxon>
        <taxon>Histoplasma</taxon>
    </lineage>
</organism>
<dbReference type="OrthoDB" id="10404013at2759"/>
<name>A0A8A1M1X2_AJECA</name>
<proteinExistence type="predicted"/>
<evidence type="ECO:0000313" key="2">
    <source>
        <dbReference type="Proteomes" id="UP000663671"/>
    </source>
</evidence>
<dbReference type="AlphaFoldDB" id="A0A8A1M1X2"/>
<accession>A0A8A1M1X2</accession>